<keyword evidence="3" id="KW-1185">Reference proteome</keyword>
<dbReference type="Pfam" id="PF10741">
    <property type="entry name" value="T2SSM_b"/>
    <property type="match status" value="1"/>
</dbReference>
<feature type="transmembrane region" description="Helical" evidence="1">
    <location>
        <begin position="12"/>
        <end position="31"/>
    </location>
</feature>
<name>A0A0H2MDX3_9PROT</name>
<dbReference type="STRING" id="1489064.WH96_20585"/>
<dbReference type="RefSeq" id="WP_047766136.1">
    <property type="nucleotide sequence ID" value="NZ_LAQL01000029.1"/>
</dbReference>
<evidence type="ECO:0000313" key="2">
    <source>
        <dbReference type="EMBL" id="KLN58882.1"/>
    </source>
</evidence>
<dbReference type="Proteomes" id="UP000035444">
    <property type="component" value="Unassembled WGS sequence"/>
</dbReference>
<evidence type="ECO:0000256" key="1">
    <source>
        <dbReference type="SAM" id="Phobius"/>
    </source>
</evidence>
<accession>A0A0H2MDX3</accession>
<evidence type="ECO:0008006" key="4">
    <source>
        <dbReference type="Google" id="ProtNLM"/>
    </source>
</evidence>
<keyword evidence="1" id="KW-0812">Transmembrane</keyword>
<dbReference type="InterPro" id="IPR034756">
    <property type="entry name" value="T2SSM_b"/>
</dbReference>
<comment type="caution">
    <text evidence="2">The sequence shown here is derived from an EMBL/GenBank/DDBJ whole genome shotgun (WGS) entry which is preliminary data.</text>
</comment>
<keyword evidence="1" id="KW-0472">Membrane</keyword>
<dbReference type="NCBIfam" id="NF040576">
    <property type="entry name" value="T2SS_GspM_XpsM"/>
    <property type="match status" value="1"/>
</dbReference>
<organism evidence="2 3">
    <name type="scientific">Kiloniella spongiae</name>
    <dbReference type="NCBI Taxonomy" id="1489064"/>
    <lineage>
        <taxon>Bacteria</taxon>
        <taxon>Pseudomonadati</taxon>
        <taxon>Pseudomonadota</taxon>
        <taxon>Alphaproteobacteria</taxon>
        <taxon>Rhodospirillales</taxon>
        <taxon>Kiloniellaceae</taxon>
        <taxon>Kiloniella</taxon>
    </lineage>
</organism>
<gene>
    <name evidence="2" type="ORF">WH96_20585</name>
</gene>
<protein>
    <recommendedName>
        <fullName evidence="4">General secretion pathway protein GspM</fullName>
    </recommendedName>
</protein>
<sequence>MTKTAPPLWHCLLSAGILIAVFFMFLQSLFLSPLEEIDLAREERKNSQMLVERYAAIASMRDTLEAQKLVVIEQAKQQQNYLQGATEALAAAGLQAKIIPVAQTNGANIRRVQVLKQKEAEHGFQKVGLRVVVLGKLKAIQATVHALETYQPLLFIENIEIVNRQGGNPSNKVGRKRSDPDLQVQFDLFGYLAPMNDQEKEAS</sequence>
<dbReference type="EMBL" id="LAQL01000029">
    <property type="protein sequence ID" value="KLN58882.1"/>
    <property type="molecule type" value="Genomic_DNA"/>
</dbReference>
<dbReference type="OrthoDB" id="5767259at2"/>
<proteinExistence type="predicted"/>
<keyword evidence="1" id="KW-1133">Transmembrane helix</keyword>
<evidence type="ECO:0000313" key="3">
    <source>
        <dbReference type="Proteomes" id="UP000035444"/>
    </source>
</evidence>
<reference evidence="2 3" key="1">
    <citation type="submission" date="2015-03" db="EMBL/GenBank/DDBJ databases">
        <title>Genome Sequence of Kiloniella spongiae MEBiC09566, isolated from a marine sponge.</title>
        <authorList>
            <person name="Shao Z."/>
            <person name="Wang L."/>
            <person name="Li X."/>
        </authorList>
    </citation>
    <scope>NUCLEOTIDE SEQUENCE [LARGE SCALE GENOMIC DNA]</scope>
    <source>
        <strain evidence="2 3">MEBiC09566</strain>
    </source>
</reference>
<dbReference type="AlphaFoldDB" id="A0A0H2MDX3"/>